<dbReference type="InterPro" id="IPR045584">
    <property type="entry name" value="Pilin-like"/>
</dbReference>
<feature type="transmembrane region" description="Helical" evidence="10">
    <location>
        <begin position="21"/>
        <end position="52"/>
    </location>
</feature>
<comment type="similarity">
    <text evidence="2">Belongs to the GSP J family.</text>
</comment>
<dbReference type="Gene3D" id="2.10.70.20">
    <property type="entry name" value="gspk-gspi-gspj complex like domains"/>
    <property type="match status" value="1"/>
</dbReference>
<reference evidence="11 12" key="1">
    <citation type="submission" date="2020-08" db="EMBL/GenBank/DDBJ databases">
        <authorList>
            <person name="Xu S."/>
            <person name="Li A."/>
        </authorList>
    </citation>
    <scope>NUCLEOTIDE SEQUENCE [LARGE SCALE GENOMIC DNA]</scope>
    <source>
        <strain evidence="11 12">119BY6-57</strain>
    </source>
</reference>
<dbReference type="Gene3D" id="3.10.610.10">
    <property type="entry name" value="GSPII I/J protein-like"/>
    <property type="match status" value="1"/>
</dbReference>
<comment type="caution">
    <text evidence="11">The sequence shown here is derived from an EMBL/GenBank/DDBJ whole genome shotgun (WGS) entry which is preliminary data.</text>
</comment>
<accession>A0A7W3TMJ8</accession>
<dbReference type="NCBIfam" id="TIGR02532">
    <property type="entry name" value="IV_pilin_GFxxxE"/>
    <property type="match status" value="1"/>
</dbReference>
<evidence type="ECO:0000256" key="6">
    <source>
        <dbReference type="ARBA" id="ARBA00022519"/>
    </source>
</evidence>
<keyword evidence="9 10" id="KW-0472">Membrane</keyword>
<evidence type="ECO:0000256" key="5">
    <source>
        <dbReference type="ARBA" id="ARBA00022481"/>
    </source>
</evidence>
<dbReference type="PANTHER" id="PTHR39583">
    <property type="entry name" value="TYPE II SECRETION SYSTEM PROTEIN J-RELATED"/>
    <property type="match status" value="1"/>
</dbReference>
<proteinExistence type="inferred from homology"/>
<protein>
    <recommendedName>
        <fullName evidence="3">Type II secretion system protein J</fullName>
    </recommendedName>
</protein>
<evidence type="ECO:0000313" key="11">
    <source>
        <dbReference type="EMBL" id="MBB1060921.1"/>
    </source>
</evidence>
<dbReference type="NCBIfam" id="TIGR01711">
    <property type="entry name" value="gspJ"/>
    <property type="match status" value="1"/>
</dbReference>
<evidence type="ECO:0000256" key="8">
    <source>
        <dbReference type="ARBA" id="ARBA00022989"/>
    </source>
</evidence>
<dbReference type="SUPFAM" id="SSF54523">
    <property type="entry name" value="Pili subunits"/>
    <property type="match status" value="1"/>
</dbReference>
<keyword evidence="5" id="KW-0488">Methylation</keyword>
<evidence type="ECO:0000313" key="12">
    <source>
        <dbReference type="Proteomes" id="UP000523196"/>
    </source>
</evidence>
<evidence type="ECO:0000256" key="3">
    <source>
        <dbReference type="ARBA" id="ARBA00021539"/>
    </source>
</evidence>
<keyword evidence="4" id="KW-1003">Cell membrane</keyword>
<dbReference type="GO" id="GO:0015628">
    <property type="term" value="P:protein secretion by the type II secretion system"/>
    <property type="evidence" value="ECO:0007669"/>
    <property type="project" value="InterPro"/>
</dbReference>
<dbReference type="GO" id="GO:0015627">
    <property type="term" value="C:type II protein secretion system complex"/>
    <property type="evidence" value="ECO:0007669"/>
    <property type="project" value="InterPro"/>
</dbReference>
<evidence type="ECO:0000256" key="4">
    <source>
        <dbReference type="ARBA" id="ARBA00022475"/>
    </source>
</evidence>
<keyword evidence="6" id="KW-0997">Cell inner membrane</keyword>
<dbReference type="GO" id="GO:0005886">
    <property type="term" value="C:plasma membrane"/>
    <property type="evidence" value="ECO:0007669"/>
    <property type="project" value="UniProtKB-SubCell"/>
</dbReference>
<dbReference type="Pfam" id="PF11612">
    <property type="entry name" value="T2SSJ"/>
    <property type="match status" value="1"/>
</dbReference>
<comment type="subcellular location">
    <subcellularLocation>
        <location evidence="1">Cell inner membrane</location>
        <topology evidence="1">Single-pass membrane protein</topology>
    </subcellularLocation>
</comment>
<evidence type="ECO:0000256" key="9">
    <source>
        <dbReference type="ARBA" id="ARBA00023136"/>
    </source>
</evidence>
<dbReference type="InterPro" id="IPR012902">
    <property type="entry name" value="N_methyl_site"/>
</dbReference>
<evidence type="ECO:0000256" key="2">
    <source>
        <dbReference type="ARBA" id="ARBA00011084"/>
    </source>
</evidence>
<keyword evidence="12" id="KW-1185">Reference proteome</keyword>
<dbReference type="InterPro" id="IPR051621">
    <property type="entry name" value="T2SS_protein_J"/>
</dbReference>
<keyword evidence="7 10" id="KW-0812">Transmembrane</keyword>
<dbReference type="Proteomes" id="UP000523196">
    <property type="component" value="Unassembled WGS sequence"/>
</dbReference>
<keyword evidence="8 10" id="KW-1133">Transmembrane helix</keyword>
<dbReference type="EMBL" id="JACHTF010000010">
    <property type="protein sequence ID" value="MBB1060921.1"/>
    <property type="molecule type" value="Genomic_DNA"/>
</dbReference>
<dbReference type="Pfam" id="PF07963">
    <property type="entry name" value="N_methyl"/>
    <property type="match status" value="1"/>
</dbReference>
<evidence type="ECO:0000256" key="7">
    <source>
        <dbReference type="ARBA" id="ARBA00022692"/>
    </source>
</evidence>
<evidence type="ECO:0000256" key="1">
    <source>
        <dbReference type="ARBA" id="ARBA00004377"/>
    </source>
</evidence>
<dbReference type="AlphaFoldDB" id="A0A7W3TMJ8"/>
<evidence type="ECO:0000256" key="10">
    <source>
        <dbReference type="SAM" id="Phobius"/>
    </source>
</evidence>
<gene>
    <name evidence="11" type="primary">gspJ</name>
    <name evidence="11" type="ORF">H4F98_10075</name>
</gene>
<dbReference type="InterPro" id="IPR010055">
    <property type="entry name" value="T2SS_protein-GspJ"/>
</dbReference>
<sequence>MNVRVDPSRPNDRRLIRGRCLEAGFTLVEMLVALFVFGLIAASAVAVMAYAVDGQEVVRGHAGEIAAFQRARALLRADLGQAAPRRVRDASGQPARRAFVAGAPGAPVLLGFVRRGWSNPEGEARASLQYVEYRIVEGRLERRTRPALDGAALSAPQVLLEGVRSARLRFRFRGDWLDGWPGGAETLPDAIALELELDGFGRIEQLFLVPAVPA</sequence>
<organism evidence="11 12">
    <name type="scientific">Marilutibacter spongiae</name>
    <dbReference type="NCBI Taxonomy" id="2025720"/>
    <lineage>
        <taxon>Bacteria</taxon>
        <taxon>Pseudomonadati</taxon>
        <taxon>Pseudomonadota</taxon>
        <taxon>Gammaproteobacteria</taxon>
        <taxon>Lysobacterales</taxon>
        <taxon>Lysobacteraceae</taxon>
        <taxon>Marilutibacter</taxon>
    </lineage>
</organism>
<dbReference type="PANTHER" id="PTHR39583:SF2">
    <property type="entry name" value="TYPE II SECRETION SYSTEM PROTEIN J"/>
    <property type="match status" value="1"/>
</dbReference>
<name>A0A7W3TMJ8_9GAMM</name>
<dbReference type="PROSITE" id="PS00409">
    <property type="entry name" value="PROKAR_NTER_METHYL"/>
    <property type="match status" value="1"/>
</dbReference>